<sequence>MRKRHAGSCFSSSEILRLRRKMAKLTVTEPPQKRQRRSHKAGTPTWGQIKNLLTQATDVVMASGREVTATHVFLACLCIFTTTGESALYWAYMVGPPTVQPVTWRDLTPKVYTNLTFMGGEGAGFLPTMSASINWTALSAGVPICLQRESTPYKLANGCLGTKPVGRSITYTMWQNGKRPSEWVPCSVATYWQKRELLGEWMFFGPHDPPQNLPVCPSASQGFTGDSPWGICAQSSSLRMTPKDINYTITDYSRQAWLAQLVEHGTPNPRVVGPPPSEVQVHHKIIPTNHFAIP</sequence>
<keyword evidence="1" id="KW-1185">Reference proteome</keyword>
<evidence type="ECO:0000313" key="2">
    <source>
        <dbReference type="RefSeq" id="XP_053072520.1"/>
    </source>
</evidence>
<dbReference type="GeneID" id="128314391"/>
<accession>A0ABM3PLG2</accession>
<name>A0ABM3PLG2_ACIJB</name>
<proteinExistence type="predicted"/>
<gene>
    <name evidence="2" type="primary">LOC128314391</name>
</gene>
<protein>
    <submittedName>
        <fullName evidence="2">Uncharacterized protein LOC128314391 isoform X1</fullName>
    </submittedName>
</protein>
<dbReference type="RefSeq" id="XP_053072520.1">
    <property type="nucleotide sequence ID" value="XM_053216545.1"/>
</dbReference>
<evidence type="ECO:0000313" key="1">
    <source>
        <dbReference type="Proteomes" id="UP001652583"/>
    </source>
</evidence>
<reference evidence="2" key="1">
    <citation type="submission" date="2025-08" db="UniProtKB">
        <authorList>
            <consortium name="RefSeq"/>
        </authorList>
    </citation>
    <scope>IDENTIFICATION</scope>
    <source>
        <tissue evidence="2">Blood</tissue>
    </source>
</reference>
<dbReference type="Proteomes" id="UP001652583">
    <property type="component" value="Chromosome B1"/>
</dbReference>
<organism evidence="1 2">
    <name type="scientific">Acinonyx jubatus</name>
    <name type="common">Cheetah</name>
    <dbReference type="NCBI Taxonomy" id="32536"/>
    <lineage>
        <taxon>Eukaryota</taxon>
        <taxon>Metazoa</taxon>
        <taxon>Chordata</taxon>
        <taxon>Craniata</taxon>
        <taxon>Vertebrata</taxon>
        <taxon>Euteleostomi</taxon>
        <taxon>Mammalia</taxon>
        <taxon>Eutheria</taxon>
        <taxon>Laurasiatheria</taxon>
        <taxon>Carnivora</taxon>
        <taxon>Feliformia</taxon>
        <taxon>Felidae</taxon>
        <taxon>Felinae</taxon>
        <taxon>Acinonyx</taxon>
    </lineage>
</organism>